<dbReference type="AlphaFoldDB" id="A0A1Y3Y0V8"/>
<dbReference type="Proteomes" id="UP000195781">
    <property type="component" value="Unassembled WGS sequence"/>
</dbReference>
<dbReference type="Gene3D" id="3.40.50.300">
    <property type="entry name" value="P-loop containing nucleotide triphosphate hydrolases"/>
    <property type="match status" value="1"/>
</dbReference>
<evidence type="ECO:0000313" key="3">
    <source>
        <dbReference type="Proteomes" id="UP000195781"/>
    </source>
</evidence>
<organism evidence="2 3">
    <name type="scientific">[Collinsella] massiliensis</name>
    <dbReference type="NCBI Taxonomy" id="1232426"/>
    <lineage>
        <taxon>Bacteria</taxon>
        <taxon>Bacillati</taxon>
        <taxon>Actinomycetota</taxon>
        <taxon>Coriobacteriia</taxon>
        <taxon>Coriobacteriales</taxon>
        <taxon>Coriobacteriaceae</taxon>
        <taxon>Enorma</taxon>
    </lineage>
</organism>
<feature type="domain" description="ATPase AAA-type core" evidence="1">
    <location>
        <begin position="338"/>
        <end position="420"/>
    </location>
</feature>
<dbReference type="GO" id="GO:0005524">
    <property type="term" value="F:ATP binding"/>
    <property type="evidence" value="ECO:0007669"/>
    <property type="project" value="InterPro"/>
</dbReference>
<comment type="caution">
    <text evidence="2">The sequence shown here is derived from an EMBL/GenBank/DDBJ whole genome shotgun (WGS) entry which is preliminary data.</text>
</comment>
<dbReference type="EMBL" id="NFIE01000006">
    <property type="protein sequence ID" value="OUN89019.1"/>
    <property type="molecule type" value="Genomic_DNA"/>
</dbReference>
<dbReference type="PANTHER" id="PTHR40396">
    <property type="entry name" value="ATPASE-LIKE PROTEIN"/>
    <property type="match status" value="1"/>
</dbReference>
<reference evidence="3" key="1">
    <citation type="submission" date="2017-04" db="EMBL/GenBank/DDBJ databases">
        <title>Function of individual gut microbiota members based on whole genome sequencing of pure cultures obtained from chicken caecum.</title>
        <authorList>
            <person name="Medvecky M."/>
            <person name="Cejkova D."/>
            <person name="Polansky O."/>
            <person name="Karasova D."/>
            <person name="Kubasova T."/>
            <person name="Cizek A."/>
            <person name="Rychlik I."/>
        </authorList>
    </citation>
    <scope>NUCLEOTIDE SEQUENCE [LARGE SCALE GENOMIC DNA]</scope>
    <source>
        <strain evidence="3">An5</strain>
    </source>
</reference>
<dbReference type="SUPFAM" id="SSF52540">
    <property type="entry name" value="P-loop containing nucleoside triphosphate hydrolases"/>
    <property type="match status" value="1"/>
</dbReference>
<dbReference type="GO" id="GO:0016887">
    <property type="term" value="F:ATP hydrolysis activity"/>
    <property type="evidence" value="ECO:0007669"/>
    <property type="project" value="InterPro"/>
</dbReference>
<proteinExistence type="predicted"/>
<dbReference type="OrthoDB" id="9809324at2"/>
<dbReference type="Pfam" id="PF13304">
    <property type="entry name" value="AAA_21"/>
    <property type="match status" value="1"/>
</dbReference>
<gene>
    <name evidence="2" type="ORF">B5G02_03315</name>
</gene>
<sequence>MLNRFFRFNEVDCQLSSRQGGYMLIKLSCKNFRSIGSEPIALDMIASTKIKMHENHMRPLGNNAYALRNAAIYGGNAAGKSNIIRILSLMQAAVMNGFIPQMASQEFCRAGSGFENHESVFELQFEKDGQVFDYGFSCILNKLSVQSEWLYDLGDAPRLLFERFANGSVSLGDDLGAGYNEQEETRLSIYTSDFTGQAKQNPSLLFLSAIGRGKSFESGTRLESFARAFNWFAENLLILVAGQPSPTSDFYRDDTTLDQVAEVLASFDTGVSALAKRFISLDELNKRLDPSLLAMIRNLMTQSTQNNLKNSYLITARTGKEFVGIESSGGSEPQASLLEIQHSGSRSLFDFGDESDGTQRLFDFMDILFSKKADATFVVDEIDRSLHPMLTQQLIDLFNKSHVNDTCQLVFTTHESAIMSFDYLRKDEIWFIDRNEIGTSHLYSLDDFAQVGKVRTDSRIDKQYLEGRYGGVPCLSSVRALAALNQKEA</sequence>
<protein>
    <recommendedName>
        <fullName evidence="1">ATPase AAA-type core domain-containing protein</fullName>
    </recommendedName>
</protein>
<evidence type="ECO:0000313" key="2">
    <source>
        <dbReference type="EMBL" id="OUN89019.1"/>
    </source>
</evidence>
<dbReference type="InterPro" id="IPR003959">
    <property type="entry name" value="ATPase_AAA_core"/>
</dbReference>
<name>A0A1Y3Y0V8_9ACTN</name>
<dbReference type="InterPro" id="IPR027417">
    <property type="entry name" value="P-loop_NTPase"/>
</dbReference>
<keyword evidence="3" id="KW-1185">Reference proteome</keyword>
<accession>A0A1Y3Y0V8</accession>
<dbReference type="PANTHER" id="PTHR40396:SF1">
    <property type="entry name" value="ATPASE AAA-TYPE CORE DOMAIN-CONTAINING PROTEIN"/>
    <property type="match status" value="1"/>
</dbReference>
<evidence type="ECO:0000259" key="1">
    <source>
        <dbReference type="Pfam" id="PF13304"/>
    </source>
</evidence>